<dbReference type="EMBL" id="SESI01000001">
    <property type="protein sequence ID" value="TQQ82506.1"/>
    <property type="molecule type" value="Genomic_DNA"/>
</dbReference>
<accession>A0A544QSU3</accession>
<dbReference type="Proteomes" id="UP000315385">
    <property type="component" value="Unassembled WGS sequence"/>
</dbReference>
<evidence type="ECO:0000313" key="4">
    <source>
        <dbReference type="Proteomes" id="UP000315385"/>
    </source>
</evidence>
<evidence type="ECO:0000256" key="1">
    <source>
        <dbReference type="SAM" id="Phobius"/>
    </source>
</evidence>
<dbReference type="InterPro" id="IPR011674">
    <property type="entry name" value="DUF1616"/>
</dbReference>
<feature type="transmembrane region" description="Helical" evidence="1">
    <location>
        <begin position="6"/>
        <end position="24"/>
    </location>
</feature>
<feature type="transmembrane region" description="Helical" evidence="1">
    <location>
        <begin position="101"/>
        <end position="119"/>
    </location>
</feature>
<comment type="caution">
    <text evidence="3">The sequence shown here is derived from an EMBL/GenBank/DDBJ whole genome shotgun (WGS) entry which is preliminary data.</text>
</comment>
<reference evidence="3 4" key="1">
    <citation type="submission" date="2019-02" db="EMBL/GenBank/DDBJ databases">
        <title>Halonotius sp. a new haloqrchaeon isolated from saline water.</title>
        <authorList>
            <person name="Duran-Viseras A."/>
            <person name="Sanchez-Porro C."/>
            <person name="Ventosa A."/>
        </authorList>
    </citation>
    <scope>NUCLEOTIDE SEQUENCE [LARGE SCALE GENOMIC DNA]</scope>
    <source>
        <strain evidence="3 4">F9-27</strain>
    </source>
</reference>
<dbReference type="OrthoDB" id="82282at2157"/>
<keyword evidence="1" id="KW-0812">Transmembrane</keyword>
<evidence type="ECO:0000259" key="2">
    <source>
        <dbReference type="Pfam" id="PF07760"/>
    </source>
</evidence>
<gene>
    <name evidence="3" type="ORF">EWF95_04695</name>
</gene>
<feature type="transmembrane region" description="Helical" evidence="1">
    <location>
        <begin position="72"/>
        <end position="94"/>
    </location>
</feature>
<protein>
    <submittedName>
        <fullName evidence="3">DUF1616 domain-containing protein</fullName>
    </submittedName>
</protein>
<feature type="domain" description="DUF1616" evidence="2">
    <location>
        <begin position="10"/>
        <end position="299"/>
    </location>
</feature>
<sequence length="303" mass="31844">MLAADLLAVVTSIALMVGVVVTPLGELRVLAIVIGLPFVLLVPGYALVSAVFPRSGELTPDSETGPSWLGRLGGSVAGSGIAIAVVGGLLDFTVWGFERTAILAGLSVFALVATTIAWYRRRQLPTADQAGFDLDSIRSYTRTVVFGESAVSVVLTLVVILAAAGAVGVVADESTESGSVVELYILGQDDSGELTAGSYPSNVTVGDSITTGIGVGTSRSPFDGRVVTRLERVTVDGETVTVSESQELDRIDIRVPAGETTVTRHTVQPSMAGERLRLTYRLYRNGSNSALRQAHVWITVEPR</sequence>
<keyword evidence="1" id="KW-1133">Transmembrane helix</keyword>
<dbReference type="AlphaFoldDB" id="A0A544QSU3"/>
<feature type="transmembrane region" description="Helical" evidence="1">
    <location>
        <begin position="29"/>
        <end position="52"/>
    </location>
</feature>
<keyword evidence="4" id="KW-1185">Reference proteome</keyword>
<proteinExistence type="predicted"/>
<organism evidence="3 4">
    <name type="scientific">Halonotius roseus</name>
    <dbReference type="NCBI Taxonomy" id="2511997"/>
    <lineage>
        <taxon>Archaea</taxon>
        <taxon>Methanobacteriati</taxon>
        <taxon>Methanobacteriota</taxon>
        <taxon>Stenosarchaea group</taxon>
        <taxon>Halobacteria</taxon>
        <taxon>Halobacteriales</taxon>
        <taxon>Haloferacaceae</taxon>
        <taxon>Halonotius</taxon>
    </lineage>
</organism>
<feature type="transmembrane region" description="Helical" evidence="1">
    <location>
        <begin position="150"/>
        <end position="171"/>
    </location>
</feature>
<dbReference type="Pfam" id="PF07760">
    <property type="entry name" value="DUF1616"/>
    <property type="match status" value="1"/>
</dbReference>
<evidence type="ECO:0000313" key="3">
    <source>
        <dbReference type="EMBL" id="TQQ82506.1"/>
    </source>
</evidence>
<name>A0A544QSU3_9EURY</name>
<keyword evidence="1" id="KW-0472">Membrane</keyword>